<comment type="caution">
    <text evidence="2">The sequence shown here is derived from an EMBL/GenBank/DDBJ whole genome shotgun (WGS) entry which is preliminary data.</text>
</comment>
<evidence type="ECO:0000313" key="3">
    <source>
        <dbReference type="Proteomes" id="UP000616346"/>
    </source>
</evidence>
<evidence type="ECO:0000259" key="1">
    <source>
        <dbReference type="Pfam" id="PF13099"/>
    </source>
</evidence>
<feature type="domain" description="DUF3944" evidence="1">
    <location>
        <begin position="2"/>
        <end position="35"/>
    </location>
</feature>
<accession>A0ABR8V7E7</accession>
<reference evidence="2 3" key="1">
    <citation type="submission" date="2020-08" db="EMBL/GenBank/DDBJ databases">
        <title>A Genomic Blueprint of the Chicken Gut Microbiome.</title>
        <authorList>
            <person name="Gilroy R."/>
            <person name="Ravi A."/>
            <person name="Getino M."/>
            <person name="Pursley I."/>
            <person name="Horton D.L."/>
            <person name="Alikhan N.-F."/>
            <person name="Baker D."/>
            <person name="Gharbi K."/>
            <person name="Hall N."/>
            <person name="Watson M."/>
            <person name="Adriaenssens E.M."/>
            <person name="Foster-Nyarko E."/>
            <person name="Jarju S."/>
            <person name="Secka A."/>
            <person name="Antonio M."/>
            <person name="Oren A."/>
            <person name="Chaudhuri R."/>
            <person name="La Ragione R.M."/>
            <person name="Hildebrand F."/>
            <person name="Pallen M.J."/>
        </authorList>
    </citation>
    <scope>NUCLEOTIDE SEQUENCE [LARGE SCALE GENOMIC DNA]</scope>
    <source>
        <strain evidence="2 3">Sa1YUN3</strain>
    </source>
</reference>
<dbReference type="InterPro" id="IPR025217">
    <property type="entry name" value="DUF3944"/>
</dbReference>
<dbReference type="Pfam" id="PF13099">
    <property type="entry name" value="DUF3944"/>
    <property type="match status" value="1"/>
</dbReference>
<dbReference type="EMBL" id="JACSPQ010000001">
    <property type="protein sequence ID" value="MBD8000622.1"/>
    <property type="molecule type" value="Genomic_DNA"/>
</dbReference>
<dbReference type="Proteomes" id="UP000616346">
    <property type="component" value="Unassembled WGS sequence"/>
</dbReference>
<name>A0ABR8V7E7_9BACT</name>
<protein>
    <submittedName>
        <fullName evidence="2">DUF3944 domain-containing protein</fullName>
    </submittedName>
</protein>
<keyword evidence="3" id="KW-1185">Reference proteome</keyword>
<dbReference type="RefSeq" id="WP_191709166.1">
    <property type="nucleotide sequence ID" value="NZ_JACSPQ010000001.1"/>
</dbReference>
<evidence type="ECO:0000313" key="2">
    <source>
        <dbReference type="EMBL" id="MBD8000622.1"/>
    </source>
</evidence>
<proteinExistence type="predicted"/>
<gene>
    <name evidence="2" type="ORF">H9626_00045</name>
</gene>
<organism evidence="2 3">
    <name type="scientific">Phocaeicola faecium</name>
    <dbReference type="NCBI Taxonomy" id="2762213"/>
    <lineage>
        <taxon>Bacteria</taxon>
        <taxon>Pseudomonadati</taxon>
        <taxon>Bacteroidota</taxon>
        <taxon>Bacteroidia</taxon>
        <taxon>Bacteroidales</taxon>
        <taxon>Bacteroidaceae</taxon>
        <taxon>Phocaeicola</taxon>
    </lineage>
</organism>
<sequence>MKEDRDLQFLASCKSEDLKTLVDMMTSDKDGNVRLSEQLTNTDAYLQYYPDRLPCMWQKIANELQRFGGNTIVNVFRKGGVCYREILQDVCRKMEVWFSDLDETAEIERRLLEKVCMETVRRMPEEELRQMAEQLGIGEKHPQKFMVVFALQIAIRKGGVLFTRIALYVAQMISKMLLGRGVLMLGGNLLNKTFGIFGGPIGWAVTLGWAAFDLASPAYRVTIPCVIQVSCMRLRLMEERRIGYEGARHYAS</sequence>